<dbReference type="Pfam" id="PF00535">
    <property type="entry name" value="Glycos_transf_2"/>
    <property type="match status" value="1"/>
</dbReference>
<organism evidence="4 5">
    <name type="scientific">Hathewaya histolytica</name>
    <name type="common">Clostridium histolyticum</name>
    <dbReference type="NCBI Taxonomy" id="1498"/>
    <lineage>
        <taxon>Bacteria</taxon>
        <taxon>Bacillati</taxon>
        <taxon>Bacillota</taxon>
        <taxon>Clostridia</taxon>
        <taxon>Eubacteriales</taxon>
        <taxon>Clostridiaceae</taxon>
        <taxon>Hathewaya</taxon>
    </lineage>
</organism>
<keyword evidence="1" id="KW-0328">Glycosyltransferase</keyword>
<dbReference type="KEGG" id="hhw:NCTC503_01050"/>
<dbReference type="PANTHER" id="PTHR22916">
    <property type="entry name" value="GLYCOSYLTRANSFERASE"/>
    <property type="match status" value="1"/>
</dbReference>
<protein>
    <submittedName>
        <fullName evidence="4">Glycosyl transferase family protein</fullName>
    </submittedName>
</protein>
<reference evidence="4 5" key="1">
    <citation type="submission" date="2019-05" db="EMBL/GenBank/DDBJ databases">
        <authorList>
            <consortium name="Pathogen Informatics"/>
        </authorList>
    </citation>
    <scope>NUCLEOTIDE SEQUENCE [LARGE SCALE GENOMIC DNA]</scope>
    <source>
        <strain evidence="4 5">NCTC503</strain>
    </source>
</reference>
<keyword evidence="5" id="KW-1185">Reference proteome</keyword>
<sequence>MAIKISIVVAAYNVETYIERCLMSLKNQTFKEIEVIVINDGSTDNTLAIAKNFEKDDRRFRVISQKNLGLSSARNLGIKNARGKYIAFMDADDFADYKMYELLYREIEKGKSDLAICSFYKVWERKNSGEIESKKIKLNTNILRGDIVQNFLCKHYEAFVVAWNKLYKLKIIKNNNIYFKNKAFFEDLGFMPRYLYYCNSITWIEDQLYYYVQREGSITQSYNPIIRKSLSDTYKLLIDFFKEEESYLKGVELLKVRMEIYNYNYCLKTDRQANFKPKFSYNNLSLPLKHNIALLLIKLNPKLYKKIGKSILKVI</sequence>
<keyword evidence="2 4" id="KW-0808">Transferase</keyword>
<feature type="domain" description="Glycosyltransferase 2-like" evidence="3">
    <location>
        <begin position="6"/>
        <end position="170"/>
    </location>
</feature>
<evidence type="ECO:0000256" key="2">
    <source>
        <dbReference type="ARBA" id="ARBA00022679"/>
    </source>
</evidence>
<dbReference type="CDD" id="cd00761">
    <property type="entry name" value="Glyco_tranf_GTA_type"/>
    <property type="match status" value="1"/>
</dbReference>
<dbReference type="Proteomes" id="UP000308489">
    <property type="component" value="Chromosome 1"/>
</dbReference>
<evidence type="ECO:0000313" key="5">
    <source>
        <dbReference type="Proteomes" id="UP000308489"/>
    </source>
</evidence>
<dbReference type="SUPFAM" id="SSF53448">
    <property type="entry name" value="Nucleotide-diphospho-sugar transferases"/>
    <property type="match status" value="1"/>
</dbReference>
<dbReference type="AlphaFoldDB" id="A0A4U9R925"/>
<dbReference type="EMBL" id="LR590481">
    <property type="protein sequence ID" value="VTQ87231.1"/>
    <property type="molecule type" value="Genomic_DNA"/>
</dbReference>
<evidence type="ECO:0000256" key="1">
    <source>
        <dbReference type="ARBA" id="ARBA00022676"/>
    </source>
</evidence>
<dbReference type="GO" id="GO:0016757">
    <property type="term" value="F:glycosyltransferase activity"/>
    <property type="evidence" value="ECO:0007669"/>
    <property type="project" value="UniProtKB-KW"/>
</dbReference>
<name>A0A4U9R925_HATHI</name>
<evidence type="ECO:0000313" key="4">
    <source>
        <dbReference type="EMBL" id="VTQ87231.1"/>
    </source>
</evidence>
<dbReference type="InterPro" id="IPR029044">
    <property type="entry name" value="Nucleotide-diphossugar_trans"/>
</dbReference>
<gene>
    <name evidence="4" type="primary">kfoC</name>
    <name evidence="4" type="ORF">NCTC503_01050</name>
</gene>
<dbReference type="PANTHER" id="PTHR22916:SF51">
    <property type="entry name" value="GLYCOSYLTRANSFERASE EPSH-RELATED"/>
    <property type="match status" value="1"/>
</dbReference>
<accession>A0A4U9R925</accession>
<evidence type="ECO:0000259" key="3">
    <source>
        <dbReference type="Pfam" id="PF00535"/>
    </source>
</evidence>
<proteinExistence type="predicted"/>
<dbReference type="OrthoDB" id="9807674at2"/>
<dbReference type="InterPro" id="IPR001173">
    <property type="entry name" value="Glyco_trans_2-like"/>
</dbReference>
<dbReference type="Gene3D" id="3.90.550.10">
    <property type="entry name" value="Spore Coat Polysaccharide Biosynthesis Protein SpsA, Chain A"/>
    <property type="match status" value="1"/>
</dbReference>
<dbReference type="RefSeq" id="WP_138209750.1">
    <property type="nucleotide sequence ID" value="NZ_CBCRUQ010000004.1"/>
</dbReference>